<protein>
    <submittedName>
        <fullName evidence="3">Uncharacterized protein</fullName>
    </submittedName>
</protein>
<evidence type="ECO:0000256" key="1">
    <source>
        <dbReference type="SAM" id="MobiDB-lite"/>
    </source>
</evidence>
<feature type="compositionally biased region" description="Polar residues" evidence="1">
    <location>
        <begin position="91"/>
        <end position="105"/>
    </location>
</feature>
<dbReference type="Proteomes" id="UP000198741">
    <property type="component" value="Chromosome I"/>
</dbReference>
<gene>
    <name evidence="3" type="ORF">SAMN04515671_1756</name>
</gene>
<dbReference type="EMBL" id="LT629710">
    <property type="protein sequence ID" value="SDO70337.1"/>
    <property type="molecule type" value="Genomic_DNA"/>
</dbReference>
<feature type="transmembrane region" description="Helical" evidence="2">
    <location>
        <begin position="6"/>
        <end position="25"/>
    </location>
</feature>
<proteinExistence type="predicted"/>
<feature type="transmembrane region" description="Helical" evidence="2">
    <location>
        <begin position="37"/>
        <end position="55"/>
    </location>
</feature>
<keyword evidence="2" id="KW-1133">Transmembrane helix</keyword>
<accession>A0A1H0LQ89</accession>
<dbReference type="AlphaFoldDB" id="A0A1H0LQ89"/>
<reference evidence="3 4" key="1">
    <citation type="submission" date="2016-10" db="EMBL/GenBank/DDBJ databases">
        <authorList>
            <person name="de Groot N.N."/>
        </authorList>
    </citation>
    <scope>NUCLEOTIDE SEQUENCE [LARGE SCALE GENOMIC DNA]</scope>
    <source>
        <strain evidence="4">P4-7,KCTC 19426,CECT 7604</strain>
    </source>
</reference>
<feature type="compositionally biased region" description="Low complexity" evidence="1">
    <location>
        <begin position="78"/>
        <end position="90"/>
    </location>
</feature>
<name>A0A1H0LQ89_9ACTN</name>
<organism evidence="3 4">
    <name type="scientific">Nakamurella panacisegetis</name>
    <dbReference type="NCBI Taxonomy" id="1090615"/>
    <lineage>
        <taxon>Bacteria</taxon>
        <taxon>Bacillati</taxon>
        <taxon>Actinomycetota</taxon>
        <taxon>Actinomycetes</taxon>
        <taxon>Nakamurellales</taxon>
        <taxon>Nakamurellaceae</taxon>
        <taxon>Nakamurella</taxon>
    </lineage>
</organism>
<sequence>MGAILILLGIAGAGLGLLALIRGRLERVRIRSRRDAGVMTVVAVMMLIAGGTLVGPTGGTAEPVARAAAQQAPLVVAGSASSKPAAPTTSRPETSAPTTHASTGGTRVDASPTVVATAAIAASAAASRSRAARSSASASAHAALLAAQRSAAAKSQAAASSSRAVASAAAVAASSSSAAVSRSSAESAASAASAASASSAASATSAASASSAASATSAASAAAQAASSSSAAATTDLCGAPPNPYGYNYCGSGPVVVSPPADICTFFDCIANFSNGKGYMEECRDGRVSMSGGRRGACSYHGGELMAVSG</sequence>
<dbReference type="STRING" id="1090615.SAMN04515671_1756"/>
<feature type="region of interest" description="Disordered" evidence="1">
    <location>
        <begin position="78"/>
        <end position="109"/>
    </location>
</feature>
<keyword evidence="4" id="KW-1185">Reference proteome</keyword>
<keyword evidence="2" id="KW-0472">Membrane</keyword>
<keyword evidence="2" id="KW-0812">Transmembrane</keyword>
<evidence type="ECO:0000313" key="4">
    <source>
        <dbReference type="Proteomes" id="UP000198741"/>
    </source>
</evidence>
<evidence type="ECO:0000313" key="3">
    <source>
        <dbReference type="EMBL" id="SDO70337.1"/>
    </source>
</evidence>
<evidence type="ECO:0000256" key="2">
    <source>
        <dbReference type="SAM" id="Phobius"/>
    </source>
</evidence>